<accession>A0AAN7PV23</accession>
<dbReference type="SUPFAM" id="SSF49764">
    <property type="entry name" value="HSP20-like chaperones"/>
    <property type="match status" value="1"/>
</dbReference>
<dbReference type="InterPro" id="IPR007052">
    <property type="entry name" value="CS_dom"/>
</dbReference>
<dbReference type="PROSITE" id="PS51203">
    <property type="entry name" value="CS"/>
    <property type="match status" value="1"/>
</dbReference>
<dbReference type="InterPro" id="IPR008978">
    <property type="entry name" value="HSP20-like_chaperone"/>
</dbReference>
<dbReference type="SMART" id="SM00028">
    <property type="entry name" value="TPR"/>
    <property type="match status" value="3"/>
</dbReference>
<dbReference type="InterPro" id="IPR011990">
    <property type="entry name" value="TPR-like_helical_dom_sf"/>
</dbReference>
<proteinExistence type="predicted"/>
<keyword evidence="3" id="KW-1185">Reference proteome</keyword>
<dbReference type="GO" id="GO:0036158">
    <property type="term" value="P:outer dynein arm assembly"/>
    <property type="evidence" value="ECO:0007669"/>
    <property type="project" value="TreeGrafter"/>
</dbReference>
<comment type="caution">
    <text evidence="2">The sequence shown here is derived from an EMBL/GenBank/DDBJ whole genome shotgun (WGS) entry which is preliminary data.</text>
</comment>
<dbReference type="InterPro" id="IPR019734">
    <property type="entry name" value="TPR_rpt"/>
</dbReference>
<gene>
    <name evidence="2" type="ORF">RN001_009128</name>
</gene>
<dbReference type="InterPro" id="IPR052004">
    <property type="entry name" value="Dynein_assembly_factor_4"/>
</dbReference>
<name>A0AAN7PV23_9COLE</name>
<dbReference type="PANTHER" id="PTHR46492:SF1">
    <property type="entry name" value="DYNEIN AXONEMAL ASSEMBLY FACTOR 4"/>
    <property type="match status" value="1"/>
</dbReference>
<sequence>MPLIVKDYKWRQSNTFVIIQIPLHGVSSSKVDVFTSPNYIKASFERYFFEAVLLHPITVSESKCTKTSTEVIFELAKCEEKEWEELEVNLPKKEKLELKLKLIEEEHLRFQEECQKKFERKAELKRVAVREQIGIDTQHRNKIEKIKNEEKTNALGDFQEWHRKVEPKIIELNSDDENDFLIKENSSVKKSDKNEFAKINKIITPTCSVNRRNKIKSTVPMPLPRKSATIRVEFTARSFPTPSRESQLAEEEEWLRKQAEVRRSIGFMSEDLRPEEKNPQYLNSKGQEFLKAGNYLGAISAFSFGIKLCNEYPDLYIGRSEAHFKKENFYKCAQDCSTALDLLRPAVQSNLHQRVTCISRRGMALQKLGYLRESINELEVAFKLNPSDTEIKNILMEYKDQFEKNEQKEKQ</sequence>
<dbReference type="PANTHER" id="PTHR46492">
    <property type="entry name" value="DYNEIN ASSEMBLY FACTOR 4, AXONEMAL"/>
    <property type="match status" value="1"/>
</dbReference>
<dbReference type="GO" id="GO:0036159">
    <property type="term" value="P:inner dynein arm assembly"/>
    <property type="evidence" value="ECO:0007669"/>
    <property type="project" value="TreeGrafter"/>
</dbReference>
<dbReference type="Gene3D" id="1.25.40.10">
    <property type="entry name" value="Tetratricopeptide repeat domain"/>
    <property type="match status" value="1"/>
</dbReference>
<protein>
    <recommendedName>
        <fullName evidence="1">CS domain-containing protein</fullName>
    </recommendedName>
</protein>
<dbReference type="Pfam" id="PF04969">
    <property type="entry name" value="CS"/>
    <property type="match status" value="1"/>
</dbReference>
<dbReference type="Proteomes" id="UP001353858">
    <property type="component" value="Unassembled WGS sequence"/>
</dbReference>
<feature type="domain" description="CS" evidence="1">
    <location>
        <begin position="3"/>
        <end position="87"/>
    </location>
</feature>
<evidence type="ECO:0000313" key="3">
    <source>
        <dbReference type="Proteomes" id="UP001353858"/>
    </source>
</evidence>
<dbReference type="SUPFAM" id="SSF48452">
    <property type="entry name" value="TPR-like"/>
    <property type="match status" value="1"/>
</dbReference>
<dbReference type="Gene3D" id="2.60.40.790">
    <property type="match status" value="1"/>
</dbReference>
<reference evidence="3" key="1">
    <citation type="submission" date="2023-01" db="EMBL/GenBank/DDBJ databases">
        <title>Key to firefly adult light organ development and bioluminescence: homeobox transcription factors regulate luciferase expression and transportation to peroxisome.</title>
        <authorList>
            <person name="Fu X."/>
        </authorList>
    </citation>
    <scope>NUCLEOTIDE SEQUENCE [LARGE SCALE GENOMIC DNA]</scope>
</reference>
<dbReference type="AlphaFoldDB" id="A0AAN7PV23"/>
<evidence type="ECO:0000259" key="1">
    <source>
        <dbReference type="PROSITE" id="PS51203"/>
    </source>
</evidence>
<evidence type="ECO:0000313" key="2">
    <source>
        <dbReference type="EMBL" id="KAK4876622.1"/>
    </source>
</evidence>
<dbReference type="GO" id="GO:0003341">
    <property type="term" value="P:cilium movement"/>
    <property type="evidence" value="ECO:0007669"/>
    <property type="project" value="TreeGrafter"/>
</dbReference>
<organism evidence="2 3">
    <name type="scientific">Aquatica leii</name>
    <dbReference type="NCBI Taxonomy" id="1421715"/>
    <lineage>
        <taxon>Eukaryota</taxon>
        <taxon>Metazoa</taxon>
        <taxon>Ecdysozoa</taxon>
        <taxon>Arthropoda</taxon>
        <taxon>Hexapoda</taxon>
        <taxon>Insecta</taxon>
        <taxon>Pterygota</taxon>
        <taxon>Neoptera</taxon>
        <taxon>Endopterygota</taxon>
        <taxon>Coleoptera</taxon>
        <taxon>Polyphaga</taxon>
        <taxon>Elateriformia</taxon>
        <taxon>Elateroidea</taxon>
        <taxon>Lampyridae</taxon>
        <taxon>Luciolinae</taxon>
        <taxon>Aquatica</taxon>
    </lineage>
</organism>
<dbReference type="EMBL" id="JARPUR010000004">
    <property type="protein sequence ID" value="KAK4876622.1"/>
    <property type="molecule type" value="Genomic_DNA"/>
</dbReference>